<dbReference type="AlphaFoldDB" id="A0AAC9RJ98"/>
<keyword evidence="1" id="KW-1133">Transmembrane helix</keyword>
<evidence type="ECO:0000313" key="2">
    <source>
        <dbReference type="EMBL" id="AOY76165.1"/>
    </source>
</evidence>
<proteinExistence type="predicted"/>
<protein>
    <submittedName>
        <fullName evidence="3">Uncharacterized protein</fullName>
    </submittedName>
</protein>
<keyword evidence="4" id="KW-1185">Reference proteome</keyword>
<reference evidence="3 5" key="2">
    <citation type="submission" date="2017-03" db="EMBL/GenBank/DDBJ databases">
        <title>Complete sequence of Clostridium formicaceticum DSM 92.</title>
        <authorList>
            <person name="Poehlein A."/>
            <person name="Karl M."/>
            <person name="Bengelsdorf F.R."/>
            <person name="Duerre P."/>
            <person name="Daniel R."/>
        </authorList>
    </citation>
    <scope>NUCLEOTIDE SEQUENCE [LARGE SCALE GENOMIC DNA]</scope>
    <source>
        <strain evidence="3 5">DSM 92</strain>
    </source>
</reference>
<evidence type="ECO:0000313" key="3">
    <source>
        <dbReference type="EMBL" id="ARE86537.1"/>
    </source>
</evidence>
<organism evidence="3 5">
    <name type="scientific">Clostridium formicaceticum</name>
    <dbReference type="NCBI Taxonomy" id="1497"/>
    <lineage>
        <taxon>Bacteria</taxon>
        <taxon>Bacillati</taxon>
        <taxon>Bacillota</taxon>
        <taxon>Clostridia</taxon>
        <taxon>Eubacteriales</taxon>
        <taxon>Clostridiaceae</taxon>
        <taxon>Clostridium</taxon>
    </lineage>
</organism>
<dbReference type="EMBL" id="CP017603">
    <property type="protein sequence ID" value="AOY76165.1"/>
    <property type="molecule type" value="Genomic_DNA"/>
</dbReference>
<evidence type="ECO:0000313" key="5">
    <source>
        <dbReference type="Proteomes" id="UP000192478"/>
    </source>
</evidence>
<evidence type="ECO:0000313" key="4">
    <source>
        <dbReference type="Proteomes" id="UP000177894"/>
    </source>
</evidence>
<reference evidence="2 4" key="1">
    <citation type="submission" date="2016-10" db="EMBL/GenBank/DDBJ databases">
        <title>Complete Genome Sequence of Acetogen Clostridium formicoaceticum ATCC 27076.</title>
        <authorList>
            <person name="Bao T."/>
            <person name="Cheng C."/>
            <person name="Zhao J."/>
            <person name="Yang S.-T."/>
            <person name="Wang J."/>
            <person name="Wang M."/>
        </authorList>
    </citation>
    <scope>NUCLEOTIDE SEQUENCE [LARGE SCALE GENOMIC DNA]</scope>
    <source>
        <strain evidence="2 4">ATCC 27076</strain>
    </source>
</reference>
<gene>
    <name evidence="2" type="ORF">BJL90_09775</name>
    <name evidence="3" type="ORF">CLFO_08590</name>
</gene>
<dbReference type="Proteomes" id="UP000177894">
    <property type="component" value="Chromosome"/>
</dbReference>
<dbReference type="Proteomes" id="UP000192478">
    <property type="component" value="Chromosome"/>
</dbReference>
<sequence>MKKLQITIIVAVALIIGTMVGSFSINYAMTNNLFYQKNYDINEEGQLYSVHNNEIITEENFDSSLVYKVNENGQTYGSSLYAVSFETEPDLILAEGIDGTTGYVYAADLYGKAPKNPQEAIAMQKANTDQERFIPLYASDGKTVIGEFRMSSVIEEDITITTVEDVNLNDTP</sequence>
<keyword evidence="1" id="KW-0472">Membrane</keyword>
<evidence type="ECO:0000256" key="1">
    <source>
        <dbReference type="SAM" id="Phobius"/>
    </source>
</evidence>
<dbReference type="EMBL" id="CP020559">
    <property type="protein sequence ID" value="ARE86537.1"/>
    <property type="molecule type" value="Genomic_DNA"/>
</dbReference>
<dbReference type="RefSeq" id="WP_070967212.1">
    <property type="nucleotide sequence ID" value="NZ_CP017603.1"/>
</dbReference>
<name>A0AAC9RJ98_9CLOT</name>
<feature type="transmembrane region" description="Helical" evidence="1">
    <location>
        <begin position="6"/>
        <end position="29"/>
    </location>
</feature>
<dbReference type="KEGG" id="cfm:BJL90_09775"/>
<keyword evidence="1" id="KW-0812">Transmembrane</keyword>
<accession>A0AAC9RJ98</accession>